<reference evidence="7 8" key="1">
    <citation type="submission" date="2022-07" db="EMBL/GenBank/DDBJ databases">
        <authorList>
            <person name="Li W.-J."/>
            <person name="Deng Q.-Q."/>
        </authorList>
    </citation>
    <scope>NUCLEOTIDE SEQUENCE [LARGE SCALE GENOMIC DNA]</scope>
    <source>
        <strain evidence="7 8">SYSU M60028</strain>
    </source>
</reference>
<dbReference type="InterPro" id="IPR010977">
    <property type="entry name" value="Aromatic_deC"/>
</dbReference>
<dbReference type="PANTHER" id="PTHR11999">
    <property type="entry name" value="GROUP II PYRIDOXAL-5-PHOSPHATE DECARBOXYLASE"/>
    <property type="match status" value="1"/>
</dbReference>
<dbReference type="Gene3D" id="3.90.1150.10">
    <property type="entry name" value="Aspartate Aminotransferase, domain 1"/>
    <property type="match status" value="1"/>
</dbReference>
<evidence type="ECO:0000256" key="4">
    <source>
        <dbReference type="ARBA" id="ARBA00022898"/>
    </source>
</evidence>
<gene>
    <name evidence="7" type="ORF">NK718_19530</name>
</gene>
<evidence type="ECO:0000256" key="2">
    <source>
        <dbReference type="ARBA" id="ARBA00009533"/>
    </source>
</evidence>
<dbReference type="InterPro" id="IPR015421">
    <property type="entry name" value="PyrdxlP-dep_Trfase_major"/>
</dbReference>
<organism evidence="7 8">
    <name type="scientific">Alsobacter ponti</name>
    <dbReference type="NCBI Taxonomy" id="2962936"/>
    <lineage>
        <taxon>Bacteria</taxon>
        <taxon>Pseudomonadati</taxon>
        <taxon>Pseudomonadota</taxon>
        <taxon>Alphaproteobacteria</taxon>
        <taxon>Hyphomicrobiales</taxon>
        <taxon>Alsobacteraceae</taxon>
        <taxon>Alsobacter</taxon>
    </lineage>
</organism>
<dbReference type="EMBL" id="JANCLU010000026">
    <property type="protein sequence ID" value="MCP8940723.1"/>
    <property type="molecule type" value="Genomic_DNA"/>
</dbReference>
<proteinExistence type="inferred from homology"/>
<comment type="similarity">
    <text evidence="2 6">Belongs to the group II decarboxylase family.</text>
</comment>
<name>A0ABT1LHX3_9HYPH</name>
<protein>
    <submittedName>
        <fullName evidence="7">Aminotransferase class I/II-fold pyridoxal phosphate-dependent enzyme</fullName>
    </submittedName>
</protein>
<dbReference type="SUPFAM" id="SSF53383">
    <property type="entry name" value="PLP-dependent transferases"/>
    <property type="match status" value="1"/>
</dbReference>
<keyword evidence="8" id="KW-1185">Reference proteome</keyword>
<evidence type="ECO:0000256" key="3">
    <source>
        <dbReference type="ARBA" id="ARBA00022793"/>
    </source>
</evidence>
<accession>A0ABT1LHX3</accession>
<comment type="caution">
    <text evidence="7">The sequence shown here is derived from an EMBL/GenBank/DDBJ whole genome shotgun (WGS) entry which is preliminary data.</text>
</comment>
<dbReference type="Gene3D" id="1.20.1340.10">
    <property type="entry name" value="dopa decarboxylase, N-terminal domain"/>
    <property type="match status" value="1"/>
</dbReference>
<dbReference type="GO" id="GO:0008483">
    <property type="term" value="F:transaminase activity"/>
    <property type="evidence" value="ECO:0007669"/>
    <property type="project" value="UniProtKB-KW"/>
</dbReference>
<keyword evidence="4 6" id="KW-0663">Pyridoxal phosphate</keyword>
<keyword evidence="3" id="KW-0210">Decarboxylase</keyword>
<dbReference type="Gene3D" id="3.40.640.10">
    <property type="entry name" value="Type I PLP-dependent aspartate aminotransferase-like (Major domain)"/>
    <property type="match status" value="1"/>
</dbReference>
<keyword evidence="7" id="KW-0808">Transferase</keyword>
<dbReference type="RefSeq" id="WP_254745780.1">
    <property type="nucleotide sequence ID" value="NZ_JANCLU010000026.1"/>
</dbReference>
<evidence type="ECO:0000256" key="5">
    <source>
        <dbReference type="ARBA" id="ARBA00023239"/>
    </source>
</evidence>
<dbReference type="Pfam" id="PF00282">
    <property type="entry name" value="Pyridoxal_deC"/>
    <property type="match status" value="1"/>
</dbReference>
<keyword evidence="5 6" id="KW-0456">Lyase</keyword>
<dbReference type="InterPro" id="IPR002129">
    <property type="entry name" value="PyrdxlP-dep_de-COase"/>
</dbReference>
<comment type="cofactor">
    <cofactor evidence="1 6">
        <name>pyridoxal 5'-phosphate</name>
        <dbReference type="ChEBI" id="CHEBI:597326"/>
    </cofactor>
</comment>
<dbReference type="InterPro" id="IPR015422">
    <property type="entry name" value="PyrdxlP-dep_Trfase_small"/>
</dbReference>
<dbReference type="Proteomes" id="UP001205890">
    <property type="component" value="Unassembled WGS sequence"/>
</dbReference>
<keyword evidence="7" id="KW-0032">Aminotransferase</keyword>
<evidence type="ECO:0000256" key="1">
    <source>
        <dbReference type="ARBA" id="ARBA00001933"/>
    </source>
</evidence>
<evidence type="ECO:0000256" key="6">
    <source>
        <dbReference type="RuleBase" id="RU000382"/>
    </source>
</evidence>
<dbReference type="InterPro" id="IPR015424">
    <property type="entry name" value="PyrdxlP-dep_Trfase"/>
</dbReference>
<evidence type="ECO:0000313" key="8">
    <source>
        <dbReference type="Proteomes" id="UP001205890"/>
    </source>
</evidence>
<dbReference type="PRINTS" id="PR00800">
    <property type="entry name" value="YHDCRBOXLASE"/>
</dbReference>
<sequence length="488" mass="53001">MSFRDWAHRAADWSADYLERVRSFPVRAQTRPGAIHAALPASPPEAGEPMDAIFADLDRLILPGMTHWQHPRFFAYFPANASPPSVVAEYVTAAMAAQCMLWQTSPAATELEARMMDWLRQMIALPEGFAGVIQDSATSATFAAILTAREKALGGTANAHGLAGGPTLRVYASAQTHSSVDKAVRMAGIGGDNLVKVPTSGSAWGIDVAALERALVEDRAAGRLPCAVVACLGGTSIGACDDIAAVAEVARRHGLYLHVDAAWAGAAMICPEFRHLMRGAEEADSVVFNPHKWLFTNFDCTAHFVRDPAALTGALGLRPAYLRTLGRGEGEVAGVTDYNEWSVPLGRRFRALKLWFVIRSYGVEALRGKIRNHVAWSRELAERLAADPDFEIVTPPVLSLFSFRAVPARLRGAKPAEIDAFNEALLTRVNDDGRIYLTQTVHEGRFVIRFQAGQTETTREDVMMAGDVLRELATEFAATGFRSAEETV</sequence>
<evidence type="ECO:0000313" key="7">
    <source>
        <dbReference type="EMBL" id="MCP8940723.1"/>
    </source>
</evidence>
<dbReference type="PANTHER" id="PTHR11999:SF70">
    <property type="entry name" value="MIP05841P"/>
    <property type="match status" value="1"/>
</dbReference>